<dbReference type="Proteomes" id="UP001307889">
    <property type="component" value="Chromosome 4"/>
</dbReference>
<keyword evidence="3" id="KW-1185">Reference proteome</keyword>
<evidence type="ECO:0000313" key="2">
    <source>
        <dbReference type="EMBL" id="BES93290.1"/>
    </source>
</evidence>
<name>A0ABN7AM36_9HEMI</name>
<evidence type="ECO:0000256" key="1">
    <source>
        <dbReference type="SAM" id="MobiDB-lite"/>
    </source>
</evidence>
<sequence length="113" mass="12448">MKIFRRGLAPPPPLLPPPHPPLHPPPPLLLFSCSSACGDAKGCGAALAHYHDPTEQRTGSRDFRDVPRGRIPGARGVCLFLFRKDKIRTWGADPTEDSPRTEMGSLWTIRDSL</sequence>
<accession>A0ABN7AM36</accession>
<feature type="compositionally biased region" description="Pro residues" evidence="1">
    <location>
        <begin position="9"/>
        <end position="21"/>
    </location>
</feature>
<dbReference type="PROSITE" id="PS51257">
    <property type="entry name" value="PROKAR_LIPOPROTEIN"/>
    <property type="match status" value="1"/>
</dbReference>
<reference evidence="2 3" key="1">
    <citation type="submission" date="2023-09" db="EMBL/GenBank/DDBJ databases">
        <title>Nesidiocoris tenuis whole genome shotgun sequence.</title>
        <authorList>
            <person name="Shibata T."/>
            <person name="Shimoda M."/>
            <person name="Kobayashi T."/>
            <person name="Uehara T."/>
        </authorList>
    </citation>
    <scope>NUCLEOTIDE SEQUENCE [LARGE SCALE GENOMIC DNA]</scope>
    <source>
        <strain evidence="2 3">Japan</strain>
    </source>
</reference>
<organism evidence="2 3">
    <name type="scientific">Nesidiocoris tenuis</name>
    <dbReference type="NCBI Taxonomy" id="355587"/>
    <lineage>
        <taxon>Eukaryota</taxon>
        <taxon>Metazoa</taxon>
        <taxon>Ecdysozoa</taxon>
        <taxon>Arthropoda</taxon>
        <taxon>Hexapoda</taxon>
        <taxon>Insecta</taxon>
        <taxon>Pterygota</taxon>
        <taxon>Neoptera</taxon>
        <taxon>Paraneoptera</taxon>
        <taxon>Hemiptera</taxon>
        <taxon>Heteroptera</taxon>
        <taxon>Panheteroptera</taxon>
        <taxon>Cimicomorpha</taxon>
        <taxon>Miridae</taxon>
        <taxon>Dicyphina</taxon>
        <taxon>Nesidiocoris</taxon>
    </lineage>
</organism>
<gene>
    <name evidence="2" type="ORF">NTJ_06099</name>
</gene>
<protein>
    <submittedName>
        <fullName evidence="2">Uncharacterized protein</fullName>
    </submittedName>
</protein>
<dbReference type="EMBL" id="AP028912">
    <property type="protein sequence ID" value="BES93290.1"/>
    <property type="molecule type" value="Genomic_DNA"/>
</dbReference>
<proteinExistence type="predicted"/>
<feature type="region of interest" description="Disordered" evidence="1">
    <location>
        <begin position="91"/>
        <end position="113"/>
    </location>
</feature>
<feature type="region of interest" description="Disordered" evidence="1">
    <location>
        <begin position="1"/>
        <end position="21"/>
    </location>
</feature>
<evidence type="ECO:0000313" key="3">
    <source>
        <dbReference type="Proteomes" id="UP001307889"/>
    </source>
</evidence>